<organism evidence="1 2">
    <name type="scientific">Candidatus Gallionella acididurans</name>
    <dbReference type="NCBI Taxonomy" id="1796491"/>
    <lineage>
        <taxon>Bacteria</taxon>
        <taxon>Pseudomonadati</taxon>
        <taxon>Pseudomonadota</taxon>
        <taxon>Betaproteobacteria</taxon>
        <taxon>Nitrosomonadales</taxon>
        <taxon>Gallionellaceae</taxon>
        <taxon>Gallionella</taxon>
    </lineage>
</organism>
<accession>A0A139BW59</accession>
<evidence type="ECO:0000313" key="2">
    <source>
        <dbReference type="Proteomes" id="UP000070578"/>
    </source>
</evidence>
<reference evidence="1 2" key="1">
    <citation type="submission" date="2016-02" db="EMBL/GenBank/DDBJ databases">
        <authorList>
            <person name="Wen L."/>
            <person name="He K."/>
            <person name="Yang H."/>
        </authorList>
    </citation>
    <scope>NUCLEOTIDE SEQUENCE [LARGE SCALE GENOMIC DNA]</scope>
    <source>
        <strain evidence="1">ShG14-8</strain>
    </source>
</reference>
<proteinExistence type="predicted"/>
<gene>
    <name evidence="1" type="ORF">AWT59_0729</name>
</gene>
<sequence length="52" mass="5993">MAAKTALNRFRFLSSPNDIPTLPHFIQPSKEIFFALMAYRRHGHALAAFDFK</sequence>
<evidence type="ECO:0000313" key="1">
    <source>
        <dbReference type="EMBL" id="KXS33172.1"/>
    </source>
</evidence>
<name>A0A139BW59_9PROT</name>
<dbReference type="Proteomes" id="UP000070578">
    <property type="component" value="Unassembled WGS sequence"/>
</dbReference>
<reference evidence="1 2" key="2">
    <citation type="submission" date="2016-03" db="EMBL/GenBank/DDBJ databases">
        <title>New uncultured bacterium of the family Gallionellaceae from acid mine drainage: description and reconstruction of genome based on metagenomic analysis of microbial community.</title>
        <authorList>
            <person name="Kadnikov V."/>
            <person name="Ivasenko D."/>
            <person name="Beletsky A."/>
            <person name="Mardanov A."/>
            <person name="Danilova E."/>
            <person name="Pimenov N."/>
            <person name="Karnachuk O."/>
            <person name="Ravin N."/>
        </authorList>
    </citation>
    <scope>NUCLEOTIDE SEQUENCE [LARGE SCALE GENOMIC DNA]</scope>
    <source>
        <strain evidence="1">ShG14-8</strain>
    </source>
</reference>
<dbReference type="AlphaFoldDB" id="A0A139BW59"/>
<dbReference type="EMBL" id="LSLI01000010">
    <property type="protein sequence ID" value="KXS33172.1"/>
    <property type="molecule type" value="Genomic_DNA"/>
</dbReference>
<comment type="caution">
    <text evidence="1">The sequence shown here is derived from an EMBL/GenBank/DDBJ whole genome shotgun (WGS) entry which is preliminary data.</text>
</comment>
<protein>
    <submittedName>
        <fullName evidence="1">Uncharacterized protein</fullName>
    </submittedName>
</protein>